<dbReference type="Proteomes" id="UP001150581">
    <property type="component" value="Unassembled WGS sequence"/>
</dbReference>
<protein>
    <submittedName>
        <fullName evidence="1">Uncharacterized protein</fullName>
    </submittedName>
</protein>
<comment type="caution">
    <text evidence="1">The sequence shown here is derived from an EMBL/GenBank/DDBJ whole genome shotgun (WGS) entry which is preliminary data.</text>
</comment>
<sequence length="1603" mass="170145">MDSNSTSGVEHILLENKIVSTEDLTRALRSTSLSLSQRVSLARAVFDSSKHSDIGGKVARLSNILVRKNELLAEWMFSIMLRELKASKGGKQEPYVLYRDSEGIDFLGRILENIADTGELDVRAVLQGPVMALFTGAFASESLSAEYAAAVARLWRVVFERAVDGAEVVAAQADQLAQLNALVIGHYLRETEQDTRLWLQLMVGSIASAMRASCETTLNARKTFALFDKELLPLVLRLLGTVPAAATIEENKMVGSVLDMMQAGLFHPDSMVRFAATLGQSIASKRVDEAADSQYVDQAMDIIARSITEGDERVECAVALPHMLQRYLSALAMMCAETRGRVTTSVGAAAIAASPVVVSSAEAGGSSLAMFLWLYARLFAMYAKLADVRVLRAINSLVRVYFTDACFGTTAAGSGSVGDVHERQAEALHAWLKDVVSPVFARSATSEVQGEELVLALEGVRLALDAAPEVACVLDTGVFHALTLAVSVPDEAVATGADLLRNMVATLARARQLDALIAHLAKASAETVRPGAVNLLASADFQRTLADAIVQTMPFAQVRATLDTLADAISGASAADSGRKRRRLSSKHSYKQSVSSSGVSDVVVATLANFVMAGTVLATAASEQQRVQFGAALEAKHEALTQALTETGSTWEGLLMHYALVEGGARIGGSEDWLAANMNPQHVLANVLPQGSDDCRTGALSMLVAFQAAAHWAATSTERNGQGDAAVRQMVSAALANIHAVGAWGAWDGQAHTISVDNSGRAQWQLLSARLEIACEYADAAAIAAIARRVVEQAAAGDYTLLADAGFFEIARLRTAMAPAAAAYAAELWASKQPRSDALLPAGPAQVAIDTVLTSKPKAKSISTMDDASPWIGLLRALLCFPTVYWPADQHPALVVLALAADHRVAPALPTPSAQAAVRVLARTLLERLLAHHPATVSLLVPHATVCAEHWAAATGEHEARASRRLLRLTASALAQSASASEQADAACLRLCTHLLKRLEPAAEGFLLVLDALDAVARAAAKLHRSGVSAWKKWAKSSIKAVQRDVLSFVDSLPEGLVDDRHATHSLGVLVCLDRLLAALDGSKDSCTKYATAVVLRTTEALDTVAARALSSSSTFAMGLVLHAVYRSLEIPQGAAHTLLALLARLLARYHRSSGTSVPLVLQSLAACIIDSSNAAVSDGEDESSMSDFVTVRALEPLLRHKLDAQSFETSLVTFLRLPTSINAVSGAAVDPSVRGLPKLLQAYIHTGYCHSDSVAKRKSVQRRLGDILVTLHTGLRTGMPVPDVLDVVGDLVLEPFMRFTMYDISECLSILSTALMLPQRPADDLDALYRSICRILGSVIRHHTNHVLGSISILTTLLRSLMHAFVAPAVPRVLMSNATQCASDMTPWIISHAPLSPACAESYSRVLNDLVRSRRTAGPSSSAPSADLVKLTRGTNAAGVSTVLSLFAPHVLAEYCIIQGGGALSAVIHRAAGVGVHSGADAFAFKGLSWRPSLVINADQEGGISLAAQKMSARGIISSPALREALLPGWHALLDIMTEADRSALLALLAAAGSATTDSRSFGATGYGGTSVFGPDRHGGAHEVLKSLYQTYLDFYKYKGEV</sequence>
<accession>A0ACC1IXB9</accession>
<dbReference type="EMBL" id="JANBPG010000001">
    <property type="protein sequence ID" value="KAJ1902432.1"/>
    <property type="molecule type" value="Genomic_DNA"/>
</dbReference>
<organism evidence="1 2">
    <name type="scientific">Kickxella alabastrina</name>
    <dbReference type="NCBI Taxonomy" id="61397"/>
    <lineage>
        <taxon>Eukaryota</taxon>
        <taxon>Fungi</taxon>
        <taxon>Fungi incertae sedis</taxon>
        <taxon>Zoopagomycota</taxon>
        <taxon>Kickxellomycotina</taxon>
        <taxon>Kickxellomycetes</taxon>
        <taxon>Kickxellales</taxon>
        <taxon>Kickxellaceae</taxon>
        <taxon>Kickxella</taxon>
    </lineage>
</organism>
<keyword evidence="2" id="KW-1185">Reference proteome</keyword>
<name>A0ACC1IXB9_9FUNG</name>
<evidence type="ECO:0000313" key="1">
    <source>
        <dbReference type="EMBL" id="KAJ1902432.1"/>
    </source>
</evidence>
<proteinExistence type="predicted"/>
<evidence type="ECO:0000313" key="2">
    <source>
        <dbReference type="Proteomes" id="UP001150581"/>
    </source>
</evidence>
<reference evidence="1" key="1">
    <citation type="submission" date="2022-07" db="EMBL/GenBank/DDBJ databases">
        <title>Phylogenomic reconstructions and comparative analyses of Kickxellomycotina fungi.</title>
        <authorList>
            <person name="Reynolds N.K."/>
            <person name="Stajich J.E."/>
            <person name="Barry K."/>
            <person name="Grigoriev I.V."/>
            <person name="Crous P."/>
            <person name="Smith M.E."/>
        </authorList>
    </citation>
    <scope>NUCLEOTIDE SEQUENCE</scope>
    <source>
        <strain evidence="1">Benny 63K</strain>
    </source>
</reference>
<gene>
    <name evidence="1" type="ORF">LPJ66_000043</name>
</gene>